<evidence type="ECO:0000256" key="1">
    <source>
        <dbReference type="SAM" id="MobiDB-lite"/>
    </source>
</evidence>
<name>E9GXD3_DAPPU</name>
<evidence type="ECO:0000313" key="2">
    <source>
        <dbReference type="EMBL" id="EFX75878.1"/>
    </source>
</evidence>
<reference evidence="2 3" key="1">
    <citation type="journal article" date="2011" name="Science">
        <title>The ecoresponsive genome of Daphnia pulex.</title>
        <authorList>
            <person name="Colbourne J.K."/>
            <person name="Pfrender M.E."/>
            <person name="Gilbert D."/>
            <person name="Thomas W.K."/>
            <person name="Tucker A."/>
            <person name="Oakley T.H."/>
            <person name="Tokishita S."/>
            <person name="Aerts A."/>
            <person name="Arnold G.J."/>
            <person name="Basu M.K."/>
            <person name="Bauer D.J."/>
            <person name="Caceres C.E."/>
            <person name="Carmel L."/>
            <person name="Casola C."/>
            <person name="Choi J.H."/>
            <person name="Detter J.C."/>
            <person name="Dong Q."/>
            <person name="Dusheyko S."/>
            <person name="Eads B.D."/>
            <person name="Frohlich T."/>
            <person name="Geiler-Samerotte K.A."/>
            <person name="Gerlach D."/>
            <person name="Hatcher P."/>
            <person name="Jogdeo S."/>
            <person name="Krijgsveld J."/>
            <person name="Kriventseva E.V."/>
            <person name="Kultz D."/>
            <person name="Laforsch C."/>
            <person name="Lindquist E."/>
            <person name="Lopez J."/>
            <person name="Manak J.R."/>
            <person name="Muller J."/>
            <person name="Pangilinan J."/>
            <person name="Patwardhan R.P."/>
            <person name="Pitluck S."/>
            <person name="Pritham E.J."/>
            <person name="Rechtsteiner A."/>
            <person name="Rho M."/>
            <person name="Rogozin I.B."/>
            <person name="Sakarya O."/>
            <person name="Salamov A."/>
            <person name="Schaack S."/>
            <person name="Shapiro H."/>
            <person name="Shiga Y."/>
            <person name="Skalitzky C."/>
            <person name="Smith Z."/>
            <person name="Souvorov A."/>
            <person name="Sung W."/>
            <person name="Tang Z."/>
            <person name="Tsuchiya D."/>
            <person name="Tu H."/>
            <person name="Vos H."/>
            <person name="Wang M."/>
            <person name="Wolf Y.I."/>
            <person name="Yamagata H."/>
            <person name="Yamada T."/>
            <person name="Ye Y."/>
            <person name="Shaw J.R."/>
            <person name="Andrews J."/>
            <person name="Crease T.J."/>
            <person name="Tang H."/>
            <person name="Lucas S.M."/>
            <person name="Robertson H.M."/>
            <person name="Bork P."/>
            <person name="Koonin E.V."/>
            <person name="Zdobnov E.M."/>
            <person name="Grigoriev I.V."/>
            <person name="Lynch M."/>
            <person name="Boore J.L."/>
        </authorList>
    </citation>
    <scope>NUCLEOTIDE SEQUENCE [LARGE SCALE GENOMIC DNA]</scope>
</reference>
<dbReference type="EMBL" id="GL732572">
    <property type="protein sequence ID" value="EFX75878.1"/>
    <property type="molecule type" value="Genomic_DNA"/>
</dbReference>
<proteinExistence type="predicted"/>
<dbReference type="HOGENOM" id="CLU_2963127_0_0_1"/>
<dbReference type="Proteomes" id="UP000000305">
    <property type="component" value="Unassembled WGS sequence"/>
</dbReference>
<dbReference type="InParanoid" id="E9GXD3"/>
<evidence type="ECO:0000313" key="3">
    <source>
        <dbReference type="Proteomes" id="UP000000305"/>
    </source>
</evidence>
<dbReference type="KEGG" id="dpx:DAPPUDRAFT_249834"/>
<organism evidence="2 3">
    <name type="scientific">Daphnia pulex</name>
    <name type="common">Water flea</name>
    <dbReference type="NCBI Taxonomy" id="6669"/>
    <lineage>
        <taxon>Eukaryota</taxon>
        <taxon>Metazoa</taxon>
        <taxon>Ecdysozoa</taxon>
        <taxon>Arthropoda</taxon>
        <taxon>Crustacea</taxon>
        <taxon>Branchiopoda</taxon>
        <taxon>Diplostraca</taxon>
        <taxon>Cladocera</taxon>
        <taxon>Anomopoda</taxon>
        <taxon>Daphniidae</taxon>
        <taxon>Daphnia</taxon>
    </lineage>
</organism>
<feature type="region of interest" description="Disordered" evidence="1">
    <location>
        <begin position="1"/>
        <end position="59"/>
    </location>
</feature>
<accession>E9GXD3</accession>
<dbReference type="AlphaFoldDB" id="E9GXD3"/>
<keyword evidence="3" id="KW-1185">Reference proteome</keyword>
<gene>
    <name evidence="2" type="ORF">DAPPUDRAFT_249834</name>
</gene>
<sequence>MEPSTSQVARKCGASGIEMDQRNGPNVRASTTLTVAGGGRSKSSNLSVGGVQDACGANQ</sequence>
<protein>
    <submittedName>
        <fullName evidence="2">Uncharacterized protein</fullName>
    </submittedName>
</protein>